<dbReference type="GO" id="GO:0016614">
    <property type="term" value="F:oxidoreductase activity, acting on CH-OH group of donors"/>
    <property type="evidence" value="ECO:0007669"/>
    <property type="project" value="InterPro"/>
</dbReference>
<dbReference type="SUPFAM" id="SSF51905">
    <property type="entry name" value="FAD/NAD(P)-binding domain"/>
    <property type="match status" value="1"/>
</dbReference>
<dbReference type="InterPro" id="IPR036188">
    <property type="entry name" value="FAD/NAD-bd_sf"/>
</dbReference>
<dbReference type="Gene3D" id="4.10.450.10">
    <property type="entry name" value="Glucose Oxidase, domain 2"/>
    <property type="match status" value="1"/>
</dbReference>
<dbReference type="Gene3D" id="3.50.50.60">
    <property type="entry name" value="FAD/NAD(P)-binding domain"/>
    <property type="match status" value="1"/>
</dbReference>
<evidence type="ECO:0000256" key="9">
    <source>
        <dbReference type="SAM" id="SignalP"/>
    </source>
</evidence>
<feature type="chain" id="PRO_5002208035" description="Glucose-methanol-choline oxidoreductase N-terminal domain-containing protein" evidence="9">
    <location>
        <begin position="20"/>
        <end position="385"/>
    </location>
</feature>
<evidence type="ECO:0000313" key="12">
    <source>
        <dbReference type="EMBL" id="KIK54689.1"/>
    </source>
</evidence>
<accession>A0A0D0BXX7</accession>
<dbReference type="AlphaFoldDB" id="A0A0D0BXX7"/>
<keyword evidence="7" id="KW-0325">Glycoprotein</keyword>
<dbReference type="PROSITE" id="PS00623">
    <property type="entry name" value="GMC_OXRED_1"/>
    <property type="match status" value="1"/>
</dbReference>
<comment type="cofactor">
    <cofactor evidence="1">
        <name>FAD</name>
        <dbReference type="ChEBI" id="CHEBI:57692"/>
    </cofactor>
</comment>
<comment type="similarity">
    <text evidence="2 8">Belongs to the GMC oxidoreductase family.</text>
</comment>
<dbReference type="PANTHER" id="PTHR11552:SF201">
    <property type="entry name" value="GLUCOSE-METHANOL-CHOLINE OXIDOREDUCTASE N-TERMINAL DOMAIN-CONTAINING PROTEIN"/>
    <property type="match status" value="1"/>
</dbReference>
<organism evidence="12 13">
    <name type="scientific">Collybiopsis luxurians FD-317 M1</name>
    <dbReference type="NCBI Taxonomy" id="944289"/>
    <lineage>
        <taxon>Eukaryota</taxon>
        <taxon>Fungi</taxon>
        <taxon>Dikarya</taxon>
        <taxon>Basidiomycota</taxon>
        <taxon>Agaricomycotina</taxon>
        <taxon>Agaricomycetes</taxon>
        <taxon>Agaricomycetidae</taxon>
        <taxon>Agaricales</taxon>
        <taxon>Marasmiineae</taxon>
        <taxon>Omphalotaceae</taxon>
        <taxon>Collybiopsis</taxon>
        <taxon>Collybiopsis luxurians</taxon>
    </lineage>
</organism>
<dbReference type="EMBL" id="KN834814">
    <property type="protein sequence ID" value="KIK54689.1"/>
    <property type="molecule type" value="Genomic_DNA"/>
</dbReference>
<keyword evidence="3 8" id="KW-0285">Flavoprotein</keyword>
<proteinExistence type="inferred from homology"/>
<dbReference type="HOGENOM" id="CLU_002865_1_1_1"/>
<keyword evidence="5 8" id="KW-0274">FAD</keyword>
<sequence length="385" mass="41787">MVYSIGSFVLFGFAAGALGATSDSDCWRKAPEYPPSVSTVKNFEQTKFDYLIVGGGTAGMTIGARLSENPKLVIGIIEAEFPDKAAGNPLYDWNFVLEPRTHAAGRIISAPRGKLLGGSSALNLMVWNRGSSDEYNAWEQMAPGNGWNWDGLLPFFKKSEDISTVPTDPYPGITPRRSTQCFQALCGAYTAFQIIQQASHNDFYPEPVTAFVESVNAMNFSTNSQPLSGDTSGVWNTLCSVDGGQGVRSYATRAYFCDQPTRPNLNIFLGASATKVLFTKTKVGLTATQVEFVVNSTTYKVNAKRDIVLSAGTFKTPQILELSGIGNATLLQSLNIQPLINLPGVGENLQEHPYVPAQYQLKSGHLIFGMFLILDPSLSFSLLFV</sequence>
<keyword evidence="13" id="KW-1185">Reference proteome</keyword>
<dbReference type="InterPro" id="IPR000172">
    <property type="entry name" value="GMC_OxRdtase_N"/>
</dbReference>
<dbReference type="PROSITE" id="PS00624">
    <property type="entry name" value="GMC_OXRED_2"/>
    <property type="match status" value="1"/>
</dbReference>
<evidence type="ECO:0000256" key="4">
    <source>
        <dbReference type="ARBA" id="ARBA00022729"/>
    </source>
</evidence>
<evidence type="ECO:0000259" key="10">
    <source>
        <dbReference type="PROSITE" id="PS00623"/>
    </source>
</evidence>
<keyword evidence="6" id="KW-0560">Oxidoreductase</keyword>
<evidence type="ECO:0000256" key="2">
    <source>
        <dbReference type="ARBA" id="ARBA00010790"/>
    </source>
</evidence>
<dbReference type="Gene3D" id="3.30.560.10">
    <property type="entry name" value="Glucose Oxidase, domain 3"/>
    <property type="match status" value="1"/>
</dbReference>
<evidence type="ECO:0000256" key="7">
    <source>
        <dbReference type="ARBA" id="ARBA00023180"/>
    </source>
</evidence>
<reference evidence="12 13" key="1">
    <citation type="submission" date="2014-04" db="EMBL/GenBank/DDBJ databases">
        <title>Evolutionary Origins and Diversification of the Mycorrhizal Mutualists.</title>
        <authorList>
            <consortium name="DOE Joint Genome Institute"/>
            <consortium name="Mycorrhizal Genomics Consortium"/>
            <person name="Kohler A."/>
            <person name="Kuo A."/>
            <person name="Nagy L.G."/>
            <person name="Floudas D."/>
            <person name="Copeland A."/>
            <person name="Barry K.W."/>
            <person name="Cichocki N."/>
            <person name="Veneault-Fourrey C."/>
            <person name="LaButti K."/>
            <person name="Lindquist E.A."/>
            <person name="Lipzen A."/>
            <person name="Lundell T."/>
            <person name="Morin E."/>
            <person name="Murat C."/>
            <person name="Riley R."/>
            <person name="Ohm R."/>
            <person name="Sun H."/>
            <person name="Tunlid A."/>
            <person name="Henrissat B."/>
            <person name="Grigoriev I.V."/>
            <person name="Hibbett D.S."/>
            <person name="Martin F."/>
        </authorList>
    </citation>
    <scope>NUCLEOTIDE SEQUENCE [LARGE SCALE GENOMIC DNA]</scope>
    <source>
        <strain evidence="12 13">FD-317 M1</strain>
    </source>
</reference>
<protein>
    <recommendedName>
        <fullName evidence="10 11">Glucose-methanol-choline oxidoreductase N-terminal domain-containing protein</fullName>
    </recommendedName>
</protein>
<name>A0A0D0BXX7_9AGAR</name>
<evidence type="ECO:0000256" key="3">
    <source>
        <dbReference type="ARBA" id="ARBA00022630"/>
    </source>
</evidence>
<dbReference type="Pfam" id="PF00732">
    <property type="entry name" value="GMC_oxred_N"/>
    <property type="match status" value="1"/>
</dbReference>
<evidence type="ECO:0000256" key="1">
    <source>
        <dbReference type="ARBA" id="ARBA00001974"/>
    </source>
</evidence>
<keyword evidence="4 9" id="KW-0732">Signal</keyword>
<gene>
    <name evidence="12" type="ORF">GYMLUDRAFT_249399</name>
</gene>
<evidence type="ECO:0000313" key="13">
    <source>
        <dbReference type="Proteomes" id="UP000053593"/>
    </source>
</evidence>
<evidence type="ECO:0000256" key="8">
    <source>
        <dbReference type="RuleBase" id="RU003968"/>
    </source>
</evidence>
<dbReference type="InterPro" id="IPR012132">
    <property type="entry name" value="GMC_OxRdtase"/>
</dbReference>
<evidence type="ECO:0000256" key="5">
    <source>
        <dbReference type="ARBA" id="ARBA00022827"/>
    </source>
</evidence>
<dbReference type="Proteomes" id="UP000053593">
    <property type="component" value="Unassembled WGS sequence"/>
</dbReference>
<evidence type="ECO:0000256" key="6">
    <source>
        <dbReference type="ARBA" id="ARBA00023002"/>
    </source>
</evidence>
<dbReference type="PANTHER" id="PTHR11552">
    <property type="entry name" value="GLUCOSE-METHANOL-CHOLINE GMC OXIDOREDUCTASE"/>
    <property type="match status" value="1"/>
</dbReference>
<dbReference type="InterPro" id="IPR027424">
    <property type="entry name" value="Glucose_Oxidase_domain_2"/>
</dbReference>
<dbReference type="GO" id="GO:0050660">
    <property type="term" value="F:flavin adenine dinucleotide binding"/>
    <property type="evidence" value="ECO:0007669"/>
    <property type="project" value="InterPro"/>
</dbReference>
<evidence type="ECO:0000259" key="11">
    <source>
        <dbReference type="PROSITE" id="PS00624"/>
    </source>
</evidence>
<feature type="signal peptide" evidence="9">
    <location>
        <begin position="1"/>
        <end position="19"/>
    </location>
</feature>
<dbReference type="OrthoDB" id="269227at2759"/>
<feature type="domain" description="Glucose-methanol-choline oxidoreductase N-terminal" evidence="10">
    <location>
        <begin position="113"/>
        <end position="136"/>
    </location>
</feature>
<feature type="domain" description="Glucose-methanol-choline oxidoreductase N-terminal" evidence="11">
    <location>
        <begin position="312"/>
        <end position="326"/>
    </location>
</feature>